<reference evidence="2 3" key="1">
    <citation type="journal article" date="2019" name="Nat. Med.">
        <title>A library of human gut bacterial isolates paired with longitudinal multiomics data enables mechanistic microbiome research.</title>
        <authorList>
            <person name="Poyet M."/>
            <person name="Groussin M."/>
            <person name="Gibbons S.M."/>
            <person name="Avila-Pacheco J."/>
            <person name="Jiang X."/>
            <person name="Kearney S.M."/>
            <person name="Perrotta A.R."/>
            <person name="Berdy B."/>
            <person name="Zhao S."/>
            <person name="Lieberman T.D."/>
            <person name="Swanson P.K."/>
            <person name="Smith M."/>
            <person name="Roesemann S."/>
            <person name="Alexander J.E."/>
            <person name="Rich S.A."/>
            <person name="Livny J."/>
            <person name="Vlamakis H."/>
            <person name="Clish C."/>
            <person name="Bullock K."/>
            <person name="Deik A."/>
            <person name="Scott J."/>
            <person name="Pierce K.A."/>
            <person name="Xavier R.J."/>
            <person name="Alm E.J."/>
        </authorList>
    </citation>
    <scope>NUCLEOTIDE SEQUENCE [LARGE SCALE GENOMIC DNA]</scope>
    <source>
        <strain evidence="2 3">BIOML-A10</strain>
    </source>
</reference>
<feature type="transmembrane region" description="Helical" evidence="1">
    <location>
        <begin position="51"/>
        <end position="72"/>
    </location>
</feature>
<feature type="transmembrane region" description="Helical" evidence="1">
    <location>
        <begin position="84"/>
        <end position="106"/>
    </location>
</feature>
<feature type="transmembrane region" description="Helical" evidence="1">
    <location>
        <begin position="118"/>
        <end position="136"/>
    </location>
</feature>
<accession>A0A7J4XII0</accession>
<keyword evidence="1" id="KW-0472">Membrane</keyword>
<keyword evidence="1" id="KW-0812">Transmembrane</keyword>
<dbReference type="AlphaFoldDB" id="A0A7J4XII0"/>
<protein>
    <submittedName>
        <fullName evidence="2">Uncharacterized protein</fullName>
    </submittedName>
</protein>
<dbReference type="EMBL" id="VWMK01000011">
    <property type="protein sequence ID" value="KAA3764558.1"/>
    <property type="molecule type" value="Genomic_DNA"/>
</dbReference>
<name>A0A7J4XII0_9BACE</name>
<dbReference type="RefSeq" id="WP_130058254.1">
    <property type="nucleotide sequence ID" value="NZ_RCXT01000003.1"/>
</dbReference>
<proteinExistence type="predicted"/>
<comment type="caution">
    <text evidence="2">The sequence shown here is derived from an EMBL/GenBank/DDBJ whole genome shotgun (WGS) entry which is preliminary data.</text>
</comment>
<feature type="transmembrane region" description="Helical" evidence="1">
    <location>
        <begin position="6"/>
        <end position="30"/>
    </location>
</feature>
<evidence type="ECO:0000313" key="3">
    <source>
        <dbReference type="Proteomes" id="UP000422221"/>
    </source>
</evidence>
<evidence type="ECO:0000313" key="2">
    <source>
        <dbReference type="EMBL" id="KAA3764558.1"/>
    </source>
</evidence>
<gene>
    <name evidence="2" type="ORF">F3F73_11905</name>
</gene>
<organism evidence="2 3">
    <name type="scientific">Bacteroides salyersiae</name>
    <dbReference type="NCBI Taxonomy" id="291644"/>
    <lineage>
        <taxon>Bacteria</taxon>
        <taxon>Pseudomonadati</taxon>
        <taxon>Bacteroidota</taxon>
        <taxon>Bacteroidia</taxon>
        <taxon>Bacteroidales</taxon>
        <taxon>Bacteroidaceae</taxon>
        <taxon>Bacteroides</taxon>
    </lineage>
</organism>
<evidence type="ECO:0000256" key="1">
    <source>
        <dbReference type="SAM" id="Phobius"/>
    </source>
</evidence>
<dbReference type="Proteomes" id="UP000422221">
    <property type="component" value="Unassembled WGS sequence"/>
</dbReference>
<sequence length="194" mass="22394">MTEAFSIEQIFGICFTAQFFIYGLMAFSLYPYDDYEVAERMRNTESKQYLHARRAFGMIYIFLAIAAFFGLHPAPALTTGGWQLFLIPACLTMFYVAHTWMLLGLCNWKPFNRKIHQLRLLPLPMLCVVYAIVPSWGEAVAVLQSVHLVLLIAWYTPLFYKRFIYLNRCCWDAVNKAPDEVASDYDCLPESMPG</sequence>
<keyword evidence="1" id="KW-1133">Transmembrane helix</keyword>
<feature type="transmembrane region" description="Helical" evidence="1">
    <location>
        <begin position="142"/>
        <end position="160"/>
    </location>
</feature>